<evidence type="ECO:0000256" key="1">
    <source>
        <dbReference type="ARBA" id="ARBA00001964"/>
    </source>
</evidence>
<proteinExistence type="predicted"/>
<dbReference type="SUPFAM" id="SSF52518">
    <property type="entry name" value="Thiamin diphosphate-binding fold (THDP-binding)"/>
    <property type="match status" value="1"/>
</dbReference>
<name>X0Z3K0_9ZZZZ</name>
<gene>
    <name evidence="6" type="ORF">S01H1_84612</name>
</gene>
<evidence type="ECO:0000259" key="5">
    <source>
        <dbReference type="Pfam" id="PF00456"/>
    </source>
</evidence>
<evidence type="ECO:0000256" key="3">
    <source>
        <dbReference type="ARBA" id="ARBA00022723"/>
    </source>
</evidence>
<keyword evidence="3" id="KW-0479">Metal-binding</keyword>
<dbReference type="GO" id="GO:0004802">
    <property type="term" value="F:transketolase activity"/>
    <property type="evidence" value="ECO:0007669"/>
    <property type="project" value="TreeGrafter"/>
</dbReference>
<dbReference type="InterPro" id="IPR029061">
    <property type="entry name" value="THDP-binding"/>
</dbReference>
<sequence length="57" mass="6555">MTPELRQRIENTIRFLAVDAIERAGSGHPGAPMGLARPAFELWDQHLRFDPRDPQWS</sequence>
<keyword evidence="4" id="KW-0786">Thiamine pyrophosphate</keyword>
<comment type="cofactor">
    <cofactor evidence="1">
        <name>thiamine diphosphate</name>
        <dbReference type="ChEBI" id="CHEBI:58937"/>
    </cofactor>
</comment>
<dbReference type="GO" id="GO:0006098">
    <property type="term" value="P:pentose-phosphate shunt"/>
    <property type="evidence" value="ECO:0007669"/>
    <property type="project" value="TreeGrafter"/>
</dbReference>
<evidence type="ECO:0000256" key="4">
    <source>
        <dbReference type="ARBA" id="ARBA00023052"/>
    </source>
</evidence>
<reference evidence="6" key="1">
    <citation type="journal article" date="2014" name="Front. Microbiol.">
        <title>High frequency of phylogenetically diverse reductive dehalogenase-homologous genes in deep subseafloor sedimentary metagenomes.</title>
        <authorList>
            <person name="Kawai M."/>
            <person name="Futagami T."/>
            <person name="Toyoda A."/>
            <person name="Takaki Y."/>
            <person name="Nishi S."/>
            <person name="Hori S."/>
            <person name="Arai W."/>
            <person name="Tsubouchi T."/>
            <person name="Morono Y."/>
            <person name="Uchiyama I."/>
            <person name="Ito T."/>
            <person name="Fujiyama A."/>
            <person name="Inagaki F."/>
            <person name="Takami H."/>
        </authorList>
    </citation>
    <scope>NUCLEOTIDE SEQUENCE</scope>
    <source>
        <strain evidence="6">Expedition CK06-06</strain>
    </source>
</reference>
<accession>X0Z3K0</accession>
<dbReference type="Gene3D" id="3.40.50.970">
    <property type="match status" value="1"/>
</dbReference>
<dbReference type="InterPro" id="IPR005474">
    <property type="entry name" value="Transketolase_N"/>
</dbReference>
<dbReference type="PANTHER" id="PTHR43522:SF2">
    <property type="entry name" value="TRANSKETOLASE 1-RELATED"/>
    <property type="match status" value="1"/>
</dbReference>
<dbReference type="EMBL" id="BARS01057818">
    <property type="protein sequence ID" value="GAG43171.1"/>
    <property type="molecule type" value="Genomic_DNA"/>
</dbReference>
<dbReference type="AlphaFoldDB" id="X0Z3K0"/>
<organism evidence="6">
    <name type="scientific">marine sediment metagenome</name>
    <dbReference type="NCBI Taxonomy" id="412755"/>
    <lineage>
        <taxon>unclassified sequences</taxon>
        <taxon>metagenomes</taxon>
        <taxon>ecological metagenomes</taxon>
    </lineage>
</organism>
<evidence type="ECO:0000256" key="2">
    <source>
        <dbReference type="ARBA" id="ARBA00022679"/>
    </source>
</evidence>
<dbReference type="InterPro" id="IPR049557">
    <property type="entry name" value="Transketolase_CS"/>
</dbReference>
<protein>
    <recommendedName>
        <fullName evidence="5">Transketolase N-terminal domain-containing protein</fullName>
    </recommendedName>
</protein>
<dbReference type="PANTHER" id="PTHR43522">
    <property type="entry name" value="TRANSKETOLASE"/>
    <property type="match status" value="1"/>
</dbReference>
<dbReference type="PROSITE" id="PS00801">
    <property type="entry name" value="TRANSKETOLASE_1"/>
    <property type="match status" value="1"/>
</dbReference>
<dbReference type="InterPro" id="IPR033247">
    <property type="entry name" value="Transketolase_fam"/>
</dbReference>
<evidence type="ECO:0000313" key="6">
    <source>
        <dbReference type="EMBL" id="GAG43171.1"/>
    </source>
</evidence>
<dbReference type="GO" id="GO:0005829">
    <property type="term" value="C:cytosol"/>
    <property type="evidence" value="ECO:0007669"/>
    <property type="project" value="TreeGrafter"/>
</dbReference>
<feature type="non-terminal residue" evidence="6">
    <location>
        <position position="57"/>
    </location>
</feature>
<dbReference type="Pfam" id="PF00456">
    <property type="entry name" value="Transketolase_N"/>
    <property type="match status" value="1"/>
</dbReference>
<feature type="domain" description="Transketolase N-terminal" evidence="5">
    <location>
        <begin position="6"/>
        <end position="56"/>
    </location>
</feature>
<comment type="caution">
    <text evidence="6">The sequence shown here is derived from an EMBL/GenBank/DDBJ whole genome shotgun (WGS) entry which is preliminary data.</text>
</comment>
<dbReference type="GO" id="GO:0046872">
    <property type="term" value="F:metal ion binding"/>
    <property type="evidence" value="ECO:0007669"/>
    <property type="project" value="UniProtKB-KW"/>
</dbReference>
<keyword evidence="2" id="KW-0808">Transferase</keyword>